<feature type="chain" id="PRO_5038807850" evidence="1">
    <location>
        <begin position="24"/>
        <end position="427"/>
    </location>
</feature>
<dbReference type="RefSeq" id="WP_116479996.1">
    <property type="nucleotide sequence ID" value="NZ_JBKYKF010000001.1"/>
</dbReference>
<organism evidence="2 3">
    <name type="scientific">Ezakiella coagulans</name>
    <dbReference type="NCBI Taxonomy" id="46507"/>
    <lineage>
        <taxon>Bacteria</taxon>
        <taxon>Bacillati</taxon>
        <taxon>Bacillota</taxon>
        <taxon>Tissierellia</taxon>
        <taxon>Ezakiella</taxon>
    </lineage>
</organism>
<name>A0A2U1E3T1_9FIRM</name>
<sequence>MNKKFSLLLAILMLVALTPITFAESETVVAKKANQKLTLDGKDVEAPFYNINGSNYIKLRDLAVILNETEKKFNISYDNENKTFIIERYRPYEKIKGDLEEIKSEKAKAMLSTKTVYINHNPKGSDIYEKRDAKTALINGNNYLQLRDLGELVGIHVDYDKETRTIKLVSDYKDETHYGFISKTFTEEDEKVFNAIENFYNSLGKNDKDGIYGFFREYIHPDFSDEGCANFEKQIRDILKNGGIKEIKDGYKIEKVIENYDDGKGYMTAFNFNDHYVAFDYFKSNIDKTENQLRFVMNTGHDFTDGSLDSSYFVTEFDTGIRLANVFSLHDNFANKNYDDAYKNYQNLGLSGSKEEMIQFLNDKAKGRDIFHPKYTYRMAERRTFLTRGVTYTFDYGTDDQIIFVYDITNNVSVLQVIPVKNPRIKK</sequence>
<reference evidence="2 3" key="1">
    <citation type="submission" date="2018-04" db="EMBL/GenBank/DDBJ databases">
        <title>Genomic Encyclopedia of Type Strains, Phase IV (KMG-IV): sequencing the most valuable type-strain genomes for metagenomic binning, comparative biology and taxonomic classification.</title>
        <authorList>
            <person name="Goeker M."/>
        </authorList>
    </citation>
    <scope>NUCLEOTIDE SEQUENCE [LARGE SCALE GENOMIC DNA]</scope>
    <source>
        <strain evidence="2 3">DSM 20705</strain>
    </source>
</reference>
<protein>
    <submittedName>
        <fullName evidence="2">Copper amine oxidase-like protein</fullName>
    </submittedName>
</protein>
<evidence type="ECO:0000256" key="1">
    <source>
        <dbReference type="SAM" id="SignalP"/>
    </source>
</evidence>
<gene>
    <name evidence="2" type="ORF">C7381_10461</name>
</gene>
<feature type="signal peptide" evidence="1">
    <location>
        <begin position="1"/>
        <end position="23"/>
    </location>
</feature>
<keyword evidence="1" id="KW-0732">Signal</keyword>
<evidence type="ECO:0000313" key="3">
    <source>
        <dbReference type="Proteomes" id="UP000245793"/>
    </source>
</evidence>
<accession>A0A2U1E3T1</accession>
<dbReference type="AlphaFoldDB" id="A0A2U1E3T1"/>
<evidence type="ECO:0000313" key="2">
    <source>
        <dbReference type="EMBL" id="PVY94555.1"/>
    </source>
</evidence>
<comment type="caution">
    <text evidence="2">The sequence shown here is derived from an EMBL/GenBank/DDBJ whole genome shotgun (WGS) entry which is preliminary data.</text>
</comment>
<keyword evidence="3" id="KW-1185">Reference proteome</keyword>
<proteinExistence type="predicted"/>
<dbReference type="Proteomes" id="UP000245793">
    <property type="component" value="Unassembled WGS sequence"/>
</dbReference>
<dbReference type="EMBL" id="QEKV01000004">
    <property type="protein sequence ID" value="PVY94555.1"/>
    <property type="molecule type" value="Genomic_DNA"/>
</dbReference>